<organism evidence="1 2">
    <name type="scientific">Caerostris extrusa</name>
    <name type="common">Bark spider</name>
    <name type="synonym">Caerostris bankana</name>
    <dbReference type="NCBI Taxonomy" id="172846"/>
    <lineage>
        <taxon>Eukaryota</taxon>
        <taxon>Metazoa</taxon>
        <taxon>Ecdysozoa</taxon>
        <taxon>Arthropoda</taxon>
        <taxon>Chelicerata</taxon>
        <taxon>Arachnida</taxon>
        <taxon>Araneae</taxon>
        <taxon>Araneomorphae</taxon>
        <taxon>Entelegynae</taxon>
        <taxon>Araneoidea</taxon>
        <taxon>Araneidae</taxon>
        <taxon>Caerostris</taxon>
    </lineage>
</organism>
<reference evidence="1 2" key="1">
    <citation type="submission" date="2021-06" db="EMBL/GenBank/DDBJ databases">
        <title>Caerostris extrusa draft genome.</title>
        <authorList>
            <person name="Kono N."/>
            <person name="Arakawa K."/>
        </authorList>
    </citation>
    <scope>NUCLEOTIDE SEQUENCE [LARGE SCALE GENOMIC DNA]</scope>
</reference>
<proteinExistence type="predicted"/>
<protein>
    <submittedName>
        <fullName evidence="1">Uncharacterized protein</fullName>
    </submittedName>
</protein>
<dbReference type="AlphaFoldDB" id="A0AAV4RJG0"/>
<comment type="caution">
    <text evidence="1">The sequence shown here is derived from an EMBL/GenBank/DDBJ whole genome shotgun (WGS) entry which is preliminary data.</text>
</comment>
<dbReference type="Proteomes" id="UP001054945">
    <property type="component" value="Unassembled WGS sequence"/>
</dbReference>
<accession>A0AAV4RJG0</accession>
<evidence type="ECO:0000313" key="1">
    <source>
        <dbReference type="EMBL" id="GIY21046.1"/>
    </source>
</evidence>
<name>A0AAV4RJG0_CAEEX</name>
<keyword evidence="2" id="KW-1185">Reference proteome</keyword>
<sequence length="107" mass="12279">MFLSAHTQTCVGCYMNSQTYKHDILVSANCCLNFCKQKMPNFTLFASCTNFLKKETVVKKWNGHHALLSLFPIEHRSDALQDVCRWPLAPSSSHTWIKNLLYMISGH</sequence>
<gene>
    <name evidence="1" type="ORF">CEXT_46171</name>
</gene>
<dbReference type="EMBL" id="BPLR01007961">
    <property type="protein sequence ID" value="GIY21046.1"/>
    <property type="molecule type" value="Genomic_DNA"/>
</dbReference>
<evidence type="ECO:0000313" key="2">
    <source>
        <dbReference type="Proteomes" id="UP001054945"/>
    </source>
</evidence>